<dbReference type="STRING" id="5722.A2DH30"/>
<reference evidence="1" key="2">
    <citation type="journal article" date="2007" name="Science">
        <title>Draft genome sequence of the sexually transmitted pathogen Trichomonas vaginalis.</title>
        <authorList>
            <person name="Carlton J.M."/>
            <person name="Hirt R.P."/>
            <person name="Silva J.C."/>
            <person name="Delcher A.L."/>
            <person name="Schatz M."/>
            <person name="Zhao Q."/>
            <person name="Wortman J.R."/>
            <person name="Bidwell S.L."/>
            <person name="Alsmark U.C.M."/>
            <person name="Besteiro S."/>
            <person name="Sicheritz-Ponten T."/>
            <person name="Noel C.J."/>
            <person name="Dacks J.B."/>
            <person name="Foster P.G."/>
            <person name="Simillion C."/>
            <person name="Van de Peer Y."/>
            <person name="Miranda-Saavedra D."/>
            <person name="Barton G.J."/>
            <person name="Westrop G.D."/>
            <person name="Mueller S."/>
            <person name="Dessi D."/>
            <person name="Fiori P.L."/>
            <person name="Ren Q."/>
            <person name="Paulsen I."/>
            <person name="Zhang H."/>
            <person name="Bastida-Corcuera F.D."/>
            <person name="Simoes-Barbosa A."/>
            <person name="Brown M.T."/>
            <person name="Hayes R.D."/>
            <person name="Mukherjee M."/>
            <person name="Okumura C.Y."/>
            <person name="Schneider R."/>
            <person name="Smith A.J."/>
            <person name="Vanacova S."/>
            <person name="Villalvazo M."/>
            <person name="Haas B.J."/>
            <person name="Pertea M."/>
            <person name="Feldblyum T.V."/>
            <person name="Utterback T.R."/>
            <person name="Shu C.L."/>
            <person name="Osoegawa K."/>
            <person name="de Jong P.J."/>
            <person name="Hrdy I."/>
            <person name="Horvathova L."/>
            <person name="Zubacova Z."/>
            <person name="Dolezal P."/>
            <person name="Malik S.B."/>
            <person name="Logsdon J.M. Jr."/>
            <person name="Henze K."/>
            <person name="Gupta A."/>
            <person name="Wang C.C."/>
            <person name="Dunne R.L."/>
            <person name="Upcroft J.A."/>
            <person name="Upcroft P."/>
            <person name="White O."/>
            <person name="Salzberg S.L."/>
            <person name="Tang P."/>
            <person name="Chiu C.-H."/>
            <person name="Lee Y.-S."/>
            <person name="Embley T.M."/>
            <person name="Coombs G.H."/>
            <person name="Mottram J.C."/>
            <person name="Tachezy J."/>
            <person name="Fraser-Liggett C.M."/>
            <person name="Johnson P.J."/>
        </authorList>
    </citation>
    <scope>NUCLEOTIDE SEQUENCE [LARGE SCALE GENOMIC DNA]</scope>
    <source>
        <strain evidence="1">G3</strain>
    </source>
</reference>
<dbReference type="AlphaFoldDB" id="A2DH30"/>
<dbReference type="PANTHER" id="PTHR45661">
    <property type="entry name" value="SURFACE ANTIGEN"/>
    <property type="match status" value="1"/>
</dbReference>
<organism evidence="1 2">
    <name type="scientific">Trichomonas vaginalis (strain ATCC PRA-98 / G3)</name>
    <dbReference type="NCBI Taxonomy" id="412133"/>
    <lineage>
        <taxon>Eukaryota</taxon>
        <taxon>Metamonada</taxon>
        <taxon>Parabasalia</taxon>
        <taxon>Trichomonadida</taxon>
        <taxon>Trichomonadidae</taxon>
        <taxon>Trichomonas</taxon>
    </lineage>
</organism>
<dbReference type="EMBL" id="DS113199">
    <property type="protein sequence ID" value="EAY20340.1"/>
    <property type="molecule type" value="Genomic_DNA"/>
</dbReference>
<sequence length="716" mass="78619">MQYCTLLTYLNNSVFRLCLKLQSITLPPNLREIGSGCFGWCGLKSISLPNSVVKIYEWSSQDGGAFSGSLSSITINPESQLEIIGSEAFAGSKITSIFIPKKVTELSGTCLHKVFLDEIIIDSENPNFKSDGLSIFSGTNNDTLIYVTSKYTGNYLVPSFVNKIGVACFSNCRLSGITFHESVSSIGPYCFSESNLVNVVLPEKVVIVEDSIFKECQQLQSITLSNSTTTIYNNAFYNCISLTKIVFPSTLTNIGESVFYGCKKLDIDSNQNTNFNYYSQMLLSNRKTSIIEFFGNDINLEITAPPEATTIGARTFMNKNLKTIKFQGNLLSRIGEECFSQSTIQTISLPDSLNNLGASCFENCQSLTSISFSNSCPLTVIPENCFKDCKNLQILTLPSSITTIKANAFLNCYSISDIGLSGTQVSNIENYCFMNSGVTTFISSNKITLGYGAFTNSNIAEVNIFAESISEECFKNCTMLTSLTLNEGTTTIFESAFRDCVSLALFTIPASIKLIRFYAFMGCTSLKIVTLSLNSKISEINGGTFADCPLLQSIKLDPNDKQYKFSNGALTYYNETKVITFIPSSNIQTFVVQAAMEKIGSYSFYACTNLVKVIFSGRNIDIIDYMAFYGCSKLSYIFLGTNTHVSSIGSKAFEGCPLLNNCGAITCPTATILLFKAHKISRSSFRTDCNYICQSIAHSRSGFTTTITLITPFILM</sequence>
<name>A2DH30_TRIV3</name>
<reference evidence="1" key="1">
    <citation type="submission" date="2006-10" db="EMBL/GenBank/DDBJ databases">
        <authorList>
            <person name="Amadeo P."/>
            <person name="Zhao Q."/>
            <person name="Wortman J."/>
            <person name="Fraser-Liggett C."/>
            <person name="Carlton J."/>
        </authorList>
    </citation>
    <scope>NUCLEOTIDE SEQUENCE</scope>
    <source>
        <strain evidence="1">G3</strain>
    </source>
</reference>
<gene>
    <name evidence="1" type="ORF">TVAG_193160</name>
</gene>
<dbReference type="PANTHER" id="PTHR45661:SF3">
    <property type="entry name" value="IG-LIKE DOMAIN-CONTAINING PROTEIN"/>
    <property type="match status" value="1"/>
</dbReference>
<dbReference type="InParanoid" id="A2DH30"/>
<protein>
    <submittedName>
        <fullName evidence="1">Surface antigen BspA-like</fullName>
    </submittedName>
</protein>
<dbReference type="InterPro" id="IPR053139">
    <property type="entry name" value="Surface_bspA-like"/>
</dbReference>
<accession>A2DH30</accession>
<dbReference type="SUPFAM" id="SSF52058">
    <property type="entry name" value="L domain-like"/>
    <property type="match status" value="2"/>
</dbReference>
<dbReference type="Proteomes" id="UP000001542">
    <property type="component" value="Unassembled WGS sequence"/>
</dbReference>
<dbReference type="InterPro" id="IPR026906">
    <property type="entry name" value="LRR_5"/>
</dbReference>
<dbReference type="VEuPathDB" id="TrichDB:TVAGG3_0341440"/>
<proteinExistence type="predicted"/>
<dbReference type="Pfam" id="PF13306">
    <property type="entry name" value="LRR_5"/>
    <property type="match status" value="5"/>
</dbReference>
<dbReference type="InterPro" id="IPR032675">
    <property type="entry name" value="LRR_dom_sf"/>
</dbReference>
<dbReference type="RefSeq" id="XP_001581326.1">
    <property type="nucleotide sequence ID" value="XM_001581276.1"/>
</dbReference>
<dbReference type="KEGG" id="tva:5465877"/>
<keyword evidence="2" id="KW-1185">Reference proteome</keyword>
<dbReference type="Gene3D" id="3.80.10.10">
    <property type="entry name" value="Ribonuclease Inhibitor"/>
    <property type="match status" value="3"/>
</dbReference>
<evidence type="ECO:0000313" key="1">
    <source>
        <dbReference type="EMBL" id="EAY20340.1"/>
    </source>
</evidence>
<evidence type="ECO:0000313" key="2">
    <source>
        <dbReference type="Proteomes" id="UP000001542"/>
    </source>
</evidence>
<dbReference type="VEuPathDB" id="TrichDB:TVAG_193160"/>